<dbReference type="Pfam" id="PF00505">
    <property type="entry name" value="HMG_box"/>
    <property type="match status" value="1"/>
</dbReference>
<dbReference type="Gene3D" id="1.10.30.10">
    <property type="entry name" value="High mobility group box domain"/>
    <property type="match status" value="1"/>
</dbReference>
<keyword evidence="1 2" id="KW-0238">DNA-binding</keyword>
<dbReference type="PANTHER" id="PTHR48112:SF5">
    <property type="entry name" value="BOX PROTEIN, PUTATIVE (AFU_ORTHOLOGUE AFUA_1G04550)-RELATED"/>
    <property type="match status" value="1"/>
</dbReference>
<evidence type="ECO:0000256" key="2">
    <source>
        <dbReference type="PROSITE-ProRule" id="PRU00267"/>
    </source>
</evidence>
<feature type="compositionally biased region" description="Basic and acidic residues" evidence="3">
    <location>
        <begin position="91"/>
        <end position="101"/>
    </location>
</feature>
<dbReference type="InterPro" id="IPR050342">
    <property type="entry name" value="HMGB"/>
</dbReference>
<dbReference type="InterPro" id="IPR009071">
    <property type="entry name" value="HMG_box_dom"/>
</dbReference>
<name>A0AAD4KWK4_9EURO</name>
<reference evidence="5" key="1">
    <citation type="submission" date="2021-12" db="EMBL/GenBank/DDBJ databases">
        <title>Convergent genome expansion in fungi linked to evolution of root-endophyte symbiosis.</title>
        <authorList>
            <consortium name="DOE Joint Genome Institute"/>
            <person name="Ke Y.-H."/>
            <person name="Bonito G."/>
            <person name="Liao H.-L."/>
            <person name="Looney B."/>
            <person name="Rojas-Flechas A."/>
            <person name="Nash J."/>
            <person name="Hameed K."/>
            <person name="Schadt C."/>
            <person name="Martin F."/>
            <person name="Crous P.W."/>
            <person name="Miettinen O."/>
            <person name="Magnuson J.K."/>
            <person name="Labbe J."/>
            <person name="Jacobson D."/>
            <person name="Doktycz M.J."/>
            <person name="Veneault-Fourrey C."/>
            <person name="Kuo A."/>
            <person name="Mondo S."/>
            <person name="Calhoun S."/>
            <person name="Riley R."/>
            <person name="Ohm R."/>
            <person name="LaButti K."/>
            <person name="Andreopoulos B."/>
            <person name="Pangilinan J."/>
            <person name="Nolan M."/>
            <person name="Tritt A."/>
            <person name="Clum A."/>
            <person name="Lipzen A."/>
            <person name="Daum C."/>
            <person name="Barry K."/>
            <person name="Grigoriev I.V."/>
            <person name="Vilgalys R."/>
        </authorList>
    </citation>
    <scope>NUCLEOTIDE SEQUENCE</scope>
    <source>
        <strain evidence="5">PMI_201</strain>
    </source>
</reference>
<evidence type="ECO:0000313" key="6">
    <source>
        <dbReference type="Proteomes" id="UP001201262"/>
    </source>
</evidence>
<dbReference type="GeneID" id="70245959"/>
<proteinExistence type="predicted"/>
<feature type="compositionally biased region" description="Acidic residues" evidence="3">
    <location>
        <begin position="209"/>
        <end position="230"/>
    </location>
</feature>
<keyword evidence="2" id="KW-0539">Nucleus</keyword>
<dbReference type="AlphaFoldDB" id="A0AAD4KWK4"/>
<dbReference type="InterPro" id="IPR036910">
    <property type="entry name" value="HMG_box_dom_sf"/>
</dbReference>
<feature type="region of interest" description="Disordered" evidence="3">
    <location>
        <begin position="134"/>
        <end position="159"/>
    </location>
</feature>
<protein>
    <recommendedName>
        <fullName evidence="4">HMG box domain-containing protein</fullName>
    </recommendedName>
</protein>
<evidence type="ECO:0000313" key="5">
    <source>
        <dbReference type="EMBL" id="KAH8700547.1"/>
    </source>
</evidence>
<feature type="compositionally biased region" description="Basic and acidic residues" evidence="3">
    <location>
        <begin position="138"/>
        <end position="159"/>
    </location>
</feature>
<dbReference type="GO" id="GO:0005634">
    <property type="term" value="C:nucleus"/>
    <property type="evidence" value="ECO:0007669"/>
    <property type="project" value="UniProtKB-UniRule"/>
</dbReference>
<dbReference type="SMART" id="SM00398">
    <property type="entry name" value="HMG"/>
    <property type="match status" value="1"/>
</dbReference>
<dbReference type="Proteomes" id="UP001201262">
    <property type="component" value="Unassembled WGS sequence"/>
</dbReference>
<keyword evidence="6" id="KW-1185">Reference proteome</keyword>
<comment type="caution">
    <text evidence="5">The sequence shown here is derived from an EMBL/GenBank/DDBJ whole genome shotgun (WGS) entry which is preliminary data.</text>
</comment>
<dbReference type="EMBL" id="JAJTJA010000004">
    <property type="protein sequence ID" value="KAH8700547.1"/>
    <property type="molecule type" value="Genomic_DNA"/>
</dbReference>
<dbReference type="PANTHER" id="PTHR48112">
    <property type="entry name" value="HIGH MOBILITY GROUP PROTEIN DSP1"/>
    <property type="match status" value="1"/>
</dbReference>
<feature type="domain" description="HMG box" evidence="4">
    <location>
        <begin position="114"/>
        <end position="183"/>
    </location>
</feature>
<gene>
    <name evidence="5" type="ORF">BGW36DRAFT_374386</name>
</gene>
<evidence type="ECO:0000259" key="4">
    <source>
        <dbReference type="PROSITE" id="PS50118"/>
    </source>
</evidence>
<evidence type="ECO:0000256" key="3">
    <source>
        <dbReference type="SAM" id="MobiDB-lite"/>
    </source>
</evidence>
<evidence type="ECO:0000256" key="1">
    <source>
        <dbReference type="ARBA" id="ARBA00023125"/>
    </source>
</evidence>
<feature type="region of interest" description="Disordered" evidence="3">
    <location>
        <begin position="199"/>
        <end position="309"/>
    </location>
</feature>
<dbReference type="RefSeq" id="XP_046074253.1">
    <property type="nucleotide sequence ID" value="XM_046215672.1"/>
</dbReference>
<organism evidence="5 6">
    <name type="scientific">Talaromyces proteolyticus</name>
    <dbReference type="NCBI Taxonomy" id="1131652"/>
    <lineage>
        <taxon>Eukaryota</taxon>
        <taxon>Fungi</taxon>
        <taxon>Dikarya</taxon>
        <taxon>Ascomycota</taxon>
        <taxon>Pezizomycotina</taxon>
        <taxon>Eurotiomycetes</taxon>
        <taxon>Eurotiomycetidae</taxon>
        <taxon>Eurotiales</taxon>
        <taxon>Trichocomaceae</taxon>
        <taxon>Talaromyces</taxon>
        <taxon>Talaromyces sect. Bacilispori</taxon>
    </lineage>
</organism>
<accession>A0AAD4KWK4</accession>
<dbReference type="GO" id="GO:0003677">
    <property type="term" value="F:DNA binding"/>
    <property type="evidence" value="ECO:0007669"/>
    <property type="project" value="UniProtKB-UniRule"/>
</dbReference>
<dbReference type="SUPFAM" id="SSF47095">
    <property type="entry name" value="HMG-box"/>
    <property type="match status" value="1"/>
</dbReference>
<feature type="DNA-binding region" description="HMG box" evidence="2">
    <location>
        <begin position="114"/>
        <end position="183"/>
    </location>
</feature>
<feature type="region of interest" description="Disordered" evidence="3">
    <location>
        <begin position="89"/>
        <end position="112"/>
    </location>
</feature>
<sequence>MSRKNEAKAKDAIVTVNIDDFTRTRDSVIVSLASLQSAVSDLSRAYINHANTVLNRGPVGIESSLGSGLAGGLASTLLENGLLAGLPRHVSPHEGKVEGEKKKRKRVAHDPNAPKRALTPYFLYMSHNRAAIAEEMGSDAKPKDVAEEGTKRWAEMPESEKGVWKKLYADNLAVYRAKMQAYKAGLAPPEDDNATADIQLQQSVAAAEAEAEESSSSGGEEEDGDEDESSPEPKEPTPPPSGKRRRVGGKANTASSPVVSKKASPEKKKTQTPVSKGKKEDPASARKPLGSTEGKRNKKKRKSEVGGDE</sequence>
<dbReference type="PROSITE" id="PS50118">
    <property type="entry name" value="HMG_BOX_2"/>
    <property type="match status" value="1"/>
</dbReference>